<feature type="domain" description="AAA+ ATPase" evidence="9">
    <location>
        <begin position="1013"/>
        <end position="1161"/>
    </location>
</feature>
<dbReference type="InterPro" id="IPR003593">
    <property type="entry name" value="AAA+_ATPase"/>
</dbReference>
<dbReference type="CDD" id="cd00009">
    <property type="entry name" value="AAA"/>
    <property type="match status" value="2"/>
</dbReference>
<name>A0A3P6VBK2_LITSI</name>
<dbReference type="PANTHER" id="PTHR48103:SF2">
    <property type="entry name" value="MIDASIN"/>
    <property type="match status" value="1"/>
</dbReference>
<dbReference type="InterPro" id="IPR040848">
    <property type="entry name" value="AAA_lid_7"/>
</dbReference>
<dbReference type="InterPro" id="IPR011704">
    <property type="entry name" value="ATPase_dyneun-rel_AAA"/>
</dbReference>
<evidence type="ECO:0000256" key="3">
    <source>
        <dbReference type="ARBA" id="ARBA00007188"/>
    </source>
</evidence>
<feature type="domain" description="AAA+ ATPase" evidence="9">
    <location>
        <begin position="1344"/>
        <end position="1502"/>
    </location>
</feature>
<dbReference type="FunFam" id="3.40.50.300:FF:000142">
    <property type="entry name" value="Midasin"/>
    <property type="match status" value="1"/>
</dbReference>
<dbReference type="FunFam" id="3.40.50.300:FF:001384">
    <property type="entry name" value="Midasin"/>
    <property type="match status" value="1"/>
</dbReference>
<dbReference type="GO" id="GO:0005730">
    <property type="term" value="C:nucleolus"/>
    <property type="evidence" value="ECO:0007669"/>
    <property type="project" value="UniProtKB-SubCell"/>
</dbReference>
<evidence type="ECO:0000256" key="5">
    <source>
        <dbReference type="ARBA" id="ARBA00022741"/>
    </source>
</evidence>
<dbReference type="STRING" id="42156.A0A3P6VBK2"/>
<evidence type="ECO:0000256" key="6">
    <source>
        <dbReference type="ARBA" id="ARBA00022840"/>
    </source>
</evidence>
<dbReference type="OrthoDB" id="422220at2759"/>
<dbReference type="SUPFAM" id="SSF52540">
    <property type="entry name" value="P-loop containing nucleoside triphosphate hydrolases"/>
    <property type="match status" value="6"/>
</dbReference>
<dbReference type="SMART" id="SM00382">
    <property type="entry name" value="AAA"/>
    <property type="match status" value="6"/>
</dbReference>
<dbReference type="Pfam" id="PF17865">
    <property type="entry name" value="AAA_lid_5"/>
    <property type="match status" value="1"/>
</dbReference>
<dbReference type="GO" id="GO:0005524">
    <property type="term" value="F:ATP binding"/>
    <property type="evidence" value="ECO:0007669"/>
    <property type="project" value="UniProtKB-KW"/>
</dbReference>
<dbReference type="Proteomes" id="UP000277928">
    <property type="component" value="Unassembled WGS sequence"/>
</dbReference>
<evidence type="ECO:0000313" key="10">
    <source>
        <dbReference type="EMBL" id="VDK87681.1"/>
    </source>
</evidence>
<keyword evidence="6" id="KW-0067">ATP-binding</keyword>
<feature type="domain" description="AAA+ ATPase" evidence="9">
    <location>
        <begin position="1653"/>
        <end position="1861"/>
    </location>
</feature>
<evidence type="ECO:0000256" key="4">
    <source>
        <dbReference type="ARBA" id="ARBA00017143"/>
    </source>
</evidence>
<evidence type="ECO:0000259" key="9">
    <source>
        <dbReference type="SMART" id="SM00382"/>
    </source>
</evidence>
<proteinExistence type="inferred from homology"/>
<dbReference type="Gene3D" id="3.40.50.300">
    <property type="entry name" value="P-loop containing nucleotide triphosphate hydrolases"/>
    <property type="match status" value="6"/>
</dbReference>
<dbReference type="OMA" id="KRCAIAP"/>
<keyword evidence="11" id="KW-1185">Reference proteome</keyword>
<dbReference type="InterPro" id="IPR027417">
    <property type="entry name" value="P-loop_NTPase"/>
</dbReference>
<feature type="domain" description="AAA+ ATPase" evidence="9">
    <location>
        <begin position="717"/>
        <end position="862"/>
    </location>
</feature>
<evidence type="ECO:0000256" key="2">
    <source>
        <dbReference type="ARBA" id="ARBA00004642"/>
    </source>
</evidence>
<dbReference type="InterPro" id="IPR041190">
    <property type="entry name" value="Midasin_AAA_lid_5"/>
</dbReference>
<reference evidence="10 11" key="1">
    <citation type="submission" date="2018-08" db="EMBL/GenBank/DDBJ databases">
        <authorList>
            <person name="Laetsch R D."/>
            <person name="Stevens L."/>
            <person name="Kumar S."/>
            <person name="Blaxter L. M."/>
        </authorList>
    </citation>
    <scope>NUCLEOTIDE SEQUENCE [LARGE SCALE GENOMIC DNA]</scope>
</reference>
<sequence length="2053" mass="231484">MMKSKESEEVECVIDAVLDTMPTRASYREQLEIGIRNRLFVLIQGPIGCGKTLMVREIARNMKLPCRTIQMGEQIDSKTLFGTFHCLDVPGEFCWKQSTFTKYILDKGIILLEDIDCASADLISQIINLCNNREARLTSGETIRMHDEAYVIATMRCTKQERSFRSADIELLLTSIPFEISLPAFTNKELHRAICILFKKVAPIAQKLITLFSELINNPSNQLSSRELGSTDLLKACARINDLDDLSDPVAVFHELIDCWTVHCRRQEDVLTLSEIVANSLSLNHEQLVYQLNLRLPEILVTQASVKCGRVSLRRNRVTERGESKLIRFGMTRNVCQLLEQIAVCVNRMEPILLVGETGVGKTAIIQLLADRIGTTLRVVNLSQHSDSSDLIGGYKPVSVPYLLRPLKKRYDELFAATFDLEKNEKFLRHLEMCLSNGRYSDYVYLITETARRTLEVSLERNSLKLWAQLLVRAQRCAEALKASAVSFAYVHGIVAEAAERGEWLLVDEINLASPECLDSIVHLIEDSESRHPDFRVFACMNPASDVGKRNLPAGIRSRFTEIFVHETTDIEQLHVIAQSYLPSFNVAKISTILELYQTLRMAFPGKYSLRTLCRALAFVAENIFGSDMRNMYEAVSMSFMSDLSSESQTVVEKLIQSKMSKITIGKMKTKFADGRIEVEGYWIQKGSADPQGDPSYVCTASVRKNLSHLARIICSGKFPVLLEGETSCGKTSMIMHLAKITGNTIIRINNHEHTDLQEYIGSYVPDGDGRFVFMEGPLVKAARNGHWIILDELNLAPTDVIEALNRLLDDNHELFISETNTVVKAHPQFRLFATQNPVCTYAGRKHLSRALLNRFVILRFDQLPYNELAEMVIVSCKIPPSAAQTMVSVFCDLRTLRSAVGVFSASDGLMTLRDLFRWGCRLADSDQNDWRQCLAEHGFLLLGARCRNAVDVECVEKVLEKNLKRRINVEHLFASDSNYLPPEFRSRPAVNNIVLTSSIRRMLVLVSQSWKFNEPVLIVGETGCGKTTIAQMLAKEKLLTLNCHERTEAADFLGSLRPVGDGSFKWMDGIVVQAMKEGRPLLIDEISLASDSVLERLNPLLETSRSLFLNDGGLSGGEVKAKNGFNIVATMNPGGDYGKKELSKALRNRFTEIWCPSDVSADDLIAVVDRLLCVTTLLDENNLRLKVNKCIVQFTLWFGRKFSHMLRNTITVRDIVAVTQLVIAAFSRSNSPSSSICHAFSATLFDAFGTLSTRTNFDCDALKRTSIDELFRIMQRELGEICDVASLQLPVTLHFDESDSHSLIVGDFHIPFGQAKRFTPKNFTFDAPTCRQNIFRLIRGLAVDKPILLEGPPGCGKSSTVVALAAVTGHALTRLNLSEQTDLADLFGSDVPVISADGTPSFMWRDGPILRAIKTGQWVLLDEMNLASQSVLEGLNACFDHRHSLYVPELNRTFDIGVGDNKTRFFACQNPCSQGGNRRKLPKSFLNRFTSIYVAEMDASDFCAIIKSSFGSTLVDDVIQRMVNVNSSITSFMAKDPQFLKKGSPFEFNLRDLLRWARLTVENNGDVAFGFDLLYVWRLRSNVDRQKMRSLFYECFGFECIEAIATLSFTDSCVRIGKVELERSSTIQERHNTKLLSSQMILLNKLAVCVKMNWLVLIVGKAGCGKSTTLGILASLLGKELHTIHLTSESDSLELLGSFEQVISRINFTSIKQHCLKLLEQFPDLLDDVNNAEDVLTLRLALQSAILLVDEDVAGKLLKCDEELGKSKMHFEWLNSRFVDAFINGHWILIENVNCCSAAVLDRLNSCLENSGELNLQECGDDMSIVKAHSDFRVFFTMDENYGSVSRAMRNRSVELYLISNDCSWFKKAQDIGSITMNVEKRDILRITPTVIRACEQLSCWELLKLKILLKAKNMDFENAIKHFEITMNDEAMEINEDKEKIFIVYPSVDADFATTYNKWKVLVWSYVSRHDWILGLLWATFCVSFKQLKIEEMIGLFKCTDKKARCKVTEVIQNLKQNLTLDYDERFDGLPTLRITKPPDTYVDNDRCRFV</sequence>
<evidence type="ECO:0000256" key="7">
    <source>
        <dbReference type="ARBA" id="ARBA00023186"/>
    </source>
</evidence>
<dbReference type="EMBL" id="UYRX01001011">
    <property type="protein sequence ID" value="VDK87681.1"/>
    <property type="molecule type" value="Genomic_DNA"/>
</dbReference>
<keyword evidence="8" id="KW-0539">Nucleus</keyword>
<comment type="subcellular location">
    <subcellularLocation>
        <location evidence="1">Nucleus</location>
        <location evidence="1">Nucleolus</location>
    </subcellularLocation>
    <subcellularLocation>
        <location evidence="2">Nucleus</location>
        <location evidence="2">Nucleoplasm</location>
    </subcellularLocation>
</comment>
<dbReference type="Pfam" id="PF07728">
    <property type="entry name" value="AAA_5"/>
    <property type="match status" value="5"/>
</dbReference>
<dbReference type="GO" id="GO:0000055">
    <property type="term" value="P:ribosomal large subunit export from nucleus"/>
    <property type="evidence" value="ECO:0007669"/>
    <property type="project" value="TreeGrafter"/>
</dbReference>
<accession>A0A3P6VBK2</accession>
<dbReference type="PANTHER" id="PTHR48103">
    <property type="entry name" value="MIDASIN-RELATED"/>
    <property type="match status" value="1"/>
</dbReference>
<protein>
    <recommendedName>
        <fullName evidence="4">Midasin</fullName>
    </recommendedName>
</protein>
<feature type="domain" description="AAA+ ATPase" evidence="9">
    <location>
        <begin position="348"/>
        <end position="570"/>
    </location>
</feature>
<evidence type="ECO:0000256" key="8">
    <source>
        <dbReference type="ARBA" id="ARBA00023242"/>
    </source>
</evidence>
<dbReference type="GO" id="GO:0000027">
    <property type="term" value="P:ribosomal large subunit assembly"/>
    <property type="evidence" value="ECO:0007669"/>
    <property type="project" value="TreeGrafter"/>
</dbReference>
<gene>
    <name evidence="10" type="ORF">NLS_LOCUS8280</name>
</gene>
<dbReference type="GO" id="GO:0016887">
    <property type="term" value="F:ATP hydrolysis activity"/>
    <property type="evidence" value="ECO:0007669"/>
    <property type="project" value="InterPro"/>
</dbReference>
<dbReference type="InterPro" id="IPR025662">
    <property type="entry name" value="Sigma_54_int_dom_ATP-bd_1"/>
</dbReference>
<dbReference type="GO" id="GO:0030687">
    <property type="term" value="C:preribosome, large subunit precursor"/>
    <property type="evidence" value="ECO:0007669"/>
    <property type="project" value="TreeGrafter"/>
</dbReference>
<comment type="similarity">
    <text evidence="3">Belongs to the midasin family.</text>
</comment>
<keyword evidence="5" id="KW-0547">Nucleotide-binding</keyword>
<dbReference type="GO" id="GO:0005654">
    <property type="term" value="C:nucleoplasm"/>
    <property type="evidence" value="ECO:0007669"/>
    <property type="project" value="UniProtKB-SubCell"/>
</dbReference>
<keyword evidence="7" id="KW-0143">Chaperone</keyword>
<feature type="domain" description="AAA+ ATPase" evidence="9">
    <location>
        <begin position="37"/>
        <end position="175"/>
    </location>
</feature>
<evidence type="ECO:0000313" key="11">
    <source>
        <dbReference type="Proteomes" id="UP000277928"/>
    </source>
</evidence>
<dbReference type="Pfam" id="PF17867">
    <property type="entry name" value="AAA_lid_7"/>
    <property type="match status" value="3"/>
</dbReference>
<organism evidence="10 11">
    <name type="scientific">Litomosoides sigmodontis</name>
    <name type="common">Filarial nematode worm</name>
    <dbReference type="NCBI Taxonomy" id="42156"/>
    <lineage>
        <taxon>Eukaryota</taxon>
        <taxon>Metazoa</taxon>
        <taxon>Ecdysozoa</taxon>
        <taxon>Nematoda</taxon>
        <taxon>Chromadorea</taxon>
        <taxon>Rhabditida</taxon>
        <taxon>Spirurina</taxon>
        <taxon>Spiruromorpha</taxon>
        <taxon>Filarioidea</taxon>
        <taxon>Onchocercidae</taxon>
        <taxon>Litomosoides</taxon>
    </lineage>
</organism>
<dbReference type="PROSITE" id="PS00675">
    <property type="entry name" value="SIGMA54_INTERACT_1"/>
    <property type="match status" value="1"/>
</dbReference>
<dbReference type="FunFam" id="3.40.50.300:FF:001500">
    <property type="entry name" value="Dynein-related AAA-type ATPase"/>
    <property type="match status" value="1"/>
</dbReference>
<evidence type="ECO:0000256" key="1">
    <source>
        <dbReference type="ARBA" id="ARBA00004604"/>
    </source>
</evidence>